<reference evidence="3" key="1">
    <citation type="journal article" date="2016" name="Insect Biochem. Mol. Biol.">
        <title>Multifaceted biological insights from a draft genome sequence of the tobacco hornworm moth, Manduca sexta.</title>
        <authorList>
            <person name="Kanost M.R."/>
            <person name="Arrese E.L."/>
            <person name="Cao X."/>
            <person name="Chen Y.R."/>
            <person name="Chellapilla S."/>
            <person name="Goldsmith M.R."/>
            <person name="Grosse-Wilde E."/>
            <person name="Heckel D.G."/>
            <person name="Herndon N."/>
            <person name="Jiang H."/>
            <person name="Papanicolaou A."/>
            <person name="Qu J."/>
            <person name="Soulages J.L."/>
            <person name="Vogel H."/>
            <person name="Walters J."/>
            <person name="Waterhouse R.M."/>
            <person name="Ahn S.J."/>
            <person name="Almeida F.C."/>
            <person name="An C."/>
            <person name="Aqrawi P."/>
            <person name="Bretschneider A."/>
            <person name="Bryant W.B."/>
            <person name="Bucks S."/>
            <person name="Chao H."/>
            <person name="Chevignon G."/>
            <person name="Christen J.M."/>
            <person name="Clarke D.F."/>
            <person name="Dittmer N.T."/>
            <person name="Ferguson L.C.F."/>
            <person name="Garavelou S."/>
            <person name="Gordon K.H.J."/>
            <person name="Gunaratna R.T."/>
            <person name="Han Y."/>
            <person name="Hauser F."/>
            <person name="He Y."/>
            <person name="Heidel-Fischer H."/>
            <person name="Hirsh A."/>
            <person name="Hu Y."/>
            <person name="Jiang H."/>
            <person name="Kalra D."/>
            <person name="Klinner C."/>
            <person name="Konig C."/>
            <person name="Kovar C."/>
            <person name="Kroll A.R."/>
            <person name="Kuwar S.S."/>
            <person name="Lee S.L."/>
            <person name="Lehman R."/>
            <person name="Li K."/>
            <person name="Li Z."/>
            <person name="Liang H."/>
            <person name="Lovelace S."/>
            <person name="Lu Z."/>
            <person name="Mansfield J.H."/>
            <person name="McCulloch K.J."/>
            <person name="Mathew T."/>
            <person name="Morton B."/>
            <person name="Muzny D.M."/>
            <person name="Neunemann D."/>
            <person name="Ongeri F."/>
            <person name="Pauchet Y."/>
            <person name="Pu L.L."/>
            <person name="Pyrousis I."/>
            <person name="Rao X.J."/>
            <person name="Redding A."/>
            <person name="Roesel C."/>
            <person name="Sanchez-Gracia A."/>
            <person name="Schaack S."/>
            <person name="Shukla A."/>
            <person name="Tetreau G."/>
            <person name="Wang Y."/>
            <person name="Xiong G.H."/>
            <person name="Traut W."/>
            <person name="Walsh T.K."/>
            <person name="Worley K.C."/>
            <person name="Wu D."/>
            <person name="Wu W."/>
            <person name="Wu Y.Q."/>
            <person name="Zhang X."/>
            <person name="Zou Z."/>
            <person name="Zucker H."/>
            <person name="Briscoe A.D."/>
            <person name="Burmester T."/>
            <person name="Clem R.J."/>
            <person name="Feyereisen R."/>
            <person name="Grimmelikhuijzen C.J.P."/>
            <person name="Hamodrakas S.J."/>
            <person name="Hansson B.S."/>
            <person name="Huguet E."/>
            <person name="Jermiin L.S."/>
            <person name="Lan Q."/>
            <person name="Lehman H.K."/>
            <person name="Lorenzen M."/>
            <person name="Merzendorfer H."/>
            <person name="Michalopoulos I."/>
            <person name="Morton D.B."/>
            <person name="Muthukrishnan S."/>
            <person name="Oakeshott J.G."/>
            <person name="Palmer W."/>
            <person name="Park Y."/>
            <person name="Passarelli A.L."/>
            <person name="Rozas J."/>
            <person name="Schwartz L.M."/>
            <person name="Smith W."/>
            <person name="Southgate A."/>
            <person name="Vilcinskas A."/>
            <person name="Vogt R."/>
            <person name="Wang P."/>
            <person name="Werren J."/>
            <person name="Yu X.Q."/>
            <person name="Zhou J.J."/>
            <person name="Brown S.J."/>
            <person name="Scherer S.E."/>
            <person name="Richards S."/>
            <person name="Blissard G.W."/>
        </authorList>
    </citation>
    <scope>NUCLEOTIDE SEQUENCE</scope>
</reference>
<sequence>MFCKPILFLSLDVLIGNMTSPDLKEPGYDMIVDVTRRAPSRTDPSNVYSYNKEDGQHNATNKTEYYISEKYSYDYERLTPIKSEDSDKRQIPLYENRRPYHGFTRTNDFYTLPPTHNNDRIHHVMPYKNHGIHRYPPPSWESHPYRRPPPPPPQYRHPPPQYREISFYDERQTMVLPGYNKLQYRMPHPPSYRRPPPSYQRRWPPPTSDRGGPIYDGSPPLLPQWHKGPRPPFSGEETLSKSYADRVFDFETPPSISSSPRRDTQSQQYSKSNDDLSKTQPPLKNNPENKLRPVIDLNITRSMEQSPGLIAKKHEDNQSKQNFNKFDSNTKANHGIEEDDVQSIIDVGFSNDINYKILNHNITSVKSKEVSQQPPVYSLLPNFFQVVPVTPKS</sequence>
<feature type="chain" id="PRO_5036781296" evidence="2">
    <location>
        <begin position="19"/>
        <end position="393"/>
    </location>
</feature>
<reference evidence="3" key="2">
    <citation type="submission" date="2020-12" db="EMBL/GenBank/DDBJ databases">
        <authorList>
            <person name="Kanost M."/>
        </authorList>
    </citation>
    <scope>NUCLEOTIDE SEQUENCE</scope>
</reference>
<keyword evidence="4" id="KW-1185">Reference proteome</keyword>
<feature type="compositionally biased region" description="Polar residues" evidence="1">
    <location>
        <begin position="254"/>
        <end position="271"/>
    </location>
</feature>
<feature type="compositionally biased region" description="Pro residues" evidence="1">
    <location>
        <begin position="187"/>
        <end position="207"/>
    </location>
</feature>
<name>A0A921ZXA4_MANSE</name>
<feature type="region of interest" description="Disordered" evidence="1">
    <location>
        <begin position="250"/>
        <end position="292"/>
    </location>
</feature>
<keyword evidence="2" id="KW-0732">Signal</keyword>
<evidence type="ECO:0000313" key="4">
    <source>
        <dbReference type="Proteomes" id="UP000791440"/>
    </source>
</evidence>
<dbReference type="AlphaFoldDB" id="A0A921ZXA4"/>
<evidence type="ECO:0000256" key="1">
    <source>
        <dbReference type="SAM" id="MobiDB-lite"/>
    </source>
</evidence>
<evidence type="ECO:0000313" key="3">
    <source>
        <dbReference type="EMBL" id="KAG6464948.1"/>
    </source>
</evidence>
<dbReference type="Proteomes" id="UP000791440">
    <property type="component" value="Unassembled WGS sequence"/>
</dbReference>
<organism evidence="3 4">
    <name type="scientific">Manduca sexta</name>
    <name type="common">Tobacco hawkmoth</name>
    <name type="synonym">Tobacco hornworm</name>
    <dbReference type="NCBI Taxonomy" id="7130"/>
    <lineage>
        <taxon>Eukaryota</taxon>
        <taxon>Metazoa</taxon>
        <taxon>Ecdysozoa</taxon>
        <taxon>Arthropoda</taxon>
        <taxon>Hexapoda</taxon>
        <taxon>Insecta</taxon>
        <taxon>Pterygota</taxon>
        <taxon>Neoptera</taxon>
        <taxon>Endopterygota</taxon>
        <taxon>Lepidoptera</taxon>
        <taxon>Glossata</taxon>
        <taxon>Ditrysia</taxon>
        <taxon>Bombycoidea</taxon>
        <taxon>Sphingidae</taxon>
        <taxon>Sphinginae</taxon>
        <taxon>Sphingini</taxon>
        <taxon>Manduca</taxon>
    </lineage>
</organism>
<proteinExistence type="predicted"/>
<comment type="caution">
    <text evidence="3">The sequence shown here is derived from an EMBL/GenBank/DDBJ whole genome shotgun (WGS) entry which is preliminary data.</text>
</comment>
<feature type="region of interest" description="Disordered" evidence="1">
    <location>
        <begin position="182"/>
        <end position="237"/>
    </location>
</feature>
<feature type="signal peptide" evidence="2">
    <location>
        <begin position="1"/>
        <end position="18"/>
    </location>
</feature>
<dbReference type="EMBL" id="JH669302">
    <property type="protein sequence ID" value="KAG6464948.1"/>
    <property type="molecule type" value="Genomic_DNA"/>
</dbReference>
<accession>A0A921ZXA4</accession>
<evidence type="ECO:0000256" key="2">
    <source>
        <dbReference type="SAM" id="SignalP"/>
    </source>
</evidence>
<protein>
    <submittedName>
        <fullName evidence="3">Uncharacterized protein</fullName>
    </submittedName>
</protein>
<gene>
    <name evidence="3" type="ORF">O3G_MSEX014829</name>
</gene>